<evidence type="ECO:0000313" key="2">
    <source>
        <dbReference type="EMBL" id="TDP92397.1"/>
    </source>
</evidence>
<gene>
    <name evidence="2" type="ORF">EDF62_1604</name>
</gene>
<feature type="coiled-coil region" evidence="1">
    <location>
        <begin position="54"/>
        <end position="85"/>
    </location>
</feature>
<name>A0A4R6S0C4_9MICO</name>
<keyword evidence="3" id="KW-1185">Reference proteome</keyword>
<keyword evidence="1" id="KW-0175">Coiled coil</keyword>
<sequence>MYDRKGYTTYDPLGGKRNTAYGSDADDVVIQVSVRVPNCGAASQLTGLVDQIARAAQERTAAEELAQLDREQAELDQRRAQLAGRGN</sequence>
<accession>A0A4R6S0C4</accession>
<evidence type="ECO:0000313" key="3">
    <source>
        <dbReference type="Proteomes" id="UP000295601"/>
    </source>
</evidence>
<comment type="caution">
    <text evidence="2">The sequence shown here is derived from an EMBL/GenBank/DDBJ whole genome shotgun (WGS) entry which is preliminary data.</text>
</comment>
<dbReference type="AlphaFoldDB" id="A0A4R6S0C4"/>
<proteinExistence type="predicted"/>
<dbReference type="Proteomes" id="UP000295601">
    <property type="component" value="Unassembled WGS sequence"/>
</dbReference>
<protein>
    <submittedName>
        <fullName evidence="2">Uncharacterized protein</fullName>
    </submittedName>
</protein>
<dbReference type="EMBL" id="SNYA01000004">
    <property type="protein sequence ID" value="TDP92397.1"/>
    <property type="molecule type" value="Genomic_DNA"/>
</dbReference>
<organism evidence="2 3">
    <name type="scientific">Leucobacter luti</name>
    <dbReference type="NCBI Taxonomy" id="340320"/>
    <lineage>
        <taxon>Bacteria</taxon>
        <taxon>Bacillati</taxon>
        <taxon>Actinomycetota</taxon>
        <taxon>Actinomycetes</taxon>
        <taxon>Micrococcales</taxon>
        <taxon>Microbacteriaceae</taxon>
        <taxon>Leucobacter</taxon>
    </lineage>
</organism>
<evidence type="ECO:0000256" key="1">
    <source>
        <dbReference type="SAM" id="Coils"/>
    </source>
</evidence>
<reference evidence="2 3" key="1">
    <citation type="submission" date="2019-03" db="EMBL/GenBank/DDBJ databases">
        <title>Genomic analyses of the natural microbiome of Caenorhabditis elegans.</title>
        <authorList>
            <person name="Samuel B."/>
        </authorList>
    </citation>
    <scope>NUCLEOTIDE SEQUENCE [LARGE SCALE GENOMIC DNA]</scope>
    <source>
        <strain evidence="2 3">JUb18</strain>
    </source>
</reference>